<feature type="transmembrane region" description="Helical" evidence="2">
    <location>
        <begin position="290"/>
        <end position="312"/>
    </location>
</feature>
<keyword evidence="4" id="KW-1185">Reference proteome</keyword>
<evidence type="ECO:0008006" key="5">
    <source>
        <dbReference type="Google" id="ProtNLM"/>
    </source>
</evidence>
<evidence type="ECO:0000256" key="1">
    <source>
        <dbReference type="SAM" id="MobiDB-lite"/>
    </source>
</evidence>
<proteinExistence type="predicted"/>
<dbReference type="Pfam" id="PF11271">
    <property type="entry name" value="PorA"/>
    <property type="match status" value="1"/>
</dbReference>
<dbReference type="EMBL" id="PYGA01000009">
    <property type="protein sequence ID" value="PSK97162.1"/>
    <property type="molecule type" value="Genomic_DNA"/>
</dbReference>
<dbReference type="InterPro" id="IPR021424">
    <property type="entry name" value="PorA"/>
</dbReference>
<gene>
    <name evidence="3" type="ORF">CLV63_109166</name>
</gene>
<organism evidence="3 4">
    <name type="scientific">Murinocardiopsis flavida</name>
    <dbReference type="NCBI Taxonomy" id="645275"/>
    <lineage>
        <taxon>Bacteria</taxon>
        <taxon>Bacillati</taxon>
        <taxon>Actinomycetota</taxon>
        <taxon>Actinomycetes</taxon>
        <taxon>Streptosporangiales</taxon>
        <taxon>Nocardiopsidaceae</taxon>
        <taxon>Murinocardiopsis</taxon>
    </lineage>
</organism>
<dbReference type="AlphaFoldDB" id="A0A2P8DIV6"/>
<evidence type="ECO:0000256" key="2">
    <source>
        <dbReference type="SAM" id="Phobius"/>
    </source>
</evidence>
<comment type="caution">
    <text evidence="3">The sequence shown here is derived from an EMBL/GenBank/DDBJ whole genome shotgun (WGS) entry which is preliminary data.</text>
</comment>
<keyword evidence="2" id="KW-0472">Membrane</keyword>
<name>A0A2P8DIV6_9ACTN</name>
<evidence type="ECO:0000313" key="4">
    <source>
        <dbReference type="Proteomes" id="UP000240542"/>
    </source>
</evidence>
<sequence>MSGAAGGRSLLRRNLAPVLVALGAFLLTLAVLLNTYVYGTLAMLPGDTEAEWRLEDESATYLDTATWRTAKKAAVAQRTEVRGSTAPGNSRWSTWEVSVDTVAADRMIGHMDRRVIVDRSTGLAVNCCGEHVDGDRAVRQAGLVRQWPAGGSAGDHPFYDADLRAAPMMRFDGTENVAGVSARRYVQEVAATQVPGSARAVPAHALGGRGNGTVQATRWLEVTRTLWVEPVTGRVVNAEEQRTETLRAEGGRGRDRVLLDADLAMPDFQVKAAAEQAESHALRLRLTGSWLPMGLGGLGGAVALAGLAVAFARRGRGQGREGREGRESQEGPSTQSGRDAAPAAEPVAESPEQQPG</sequence>
<reference evidence="3 4" key="1">
    <citation type="submission" date="2018-03" db="EMBL/GenBank/DDBJ databases">
        <title>Genomic Encyclopedia of Archaeal and Bacterial Type Strains, Phase II (KMG-II): from individual species to whole genera.</title>
        <authorList>
            <person name="Goeker M."/>
        </authorList>
    </citation>
    <scope>NUCLEOTIDE SEQUENCE [LARGE SCALE GENOMIC DNA]</scope>
    <source>
        <strain evidence="3 4">DSM 45312</strain>
    </source>
</reference>
<feature type="compositionally biased region" description="Basic and acidic residues" evidence="1">
    <location>
        <begin position="318"/>
        <end position="329"/>
    </location>
</feature>
<keyword evidence="2" id="KW-1133">Transmembrane helix</keyword>
<evidence type="ECO:0000313" key="3">
    <source>
        <dbReference type="EMBL" id="PSK97162.1"/>
    </source>
</evidence>
<feature type="region of interest" description="Disordered" evidence="1">
    <location>
        <begin position="315"/>
        <end position="356"/>
    </location>
</feature>
<keyword evidence="2" id="KW-0812">Transmembrane</keyword>
<feature type="compositionally biased region" description="Low complexity" evidence="1">
    <location>
        <begin position="340"/>
        <end position="356"/>
    </location>
</feature>
<protein>
    <recommendedName>
        <fullName evidence="5">DUF3068 family protein</fullName>
    </recommendedName>
</protein>
<accession>A0A2P8DIV6</accession>
<dbReference type="RefSeq" id="WP_245928819.1">
    <property type="nucleotide sequence ID" value="NZ_PYGA01000009.1"/>
</dbReference>
<dbReference type="Proteomes" id="UP000240542">
    <property type="component" value="Unassembled WGS sequence"/>
</dbReference>